<comment type="pathway">
    <text evidence="2">Secondary metabolite biosynthesis.</text>
</comment>
<dbReference type="GO" id="GO:0004497">
    <property type="term" value="F:monooxygenase activity"/>
    <property type="evidence" value="ECO:0007669"/>
    <property type="project" value="UniProtKB-KW"/>
</dbReference>
<evidence type="ECO:0000256" key="2">
    <source>
        <dbReference type="ARBA" id="ARBA00005179"/>
    </source>
</evidence>
<dbReference type="EMBL" id="JARKIF010000012">
    <property type="protein sequence ID" value="KAJ7625703.1"/>
    <property type="molecule type" value="Genomic_DNA"/>
</dbReference>
<evidence type="ECO:0000256" key="8">
    <source>
        <dbReference type="ARBA" id="ARBA00023033"/>
    </source>
</evidence>
<evidence type="ECO:0000256" key="4">
    <source>
        <dbReference type="ARBA" id="ARBA00022617"/>
    </source>
</evidence>
<dbReference type="InterPro" id="IPR001128">
    <property type="entry name" value="Cyt_P450"/>
</dbReference>
<dbReference type="InterPro" id="IPR036396">
    <property type="entry name" value="Cyt_P450_sf"/>
</dbReference>
<keyword evidence="6 10" id="KW-0560">Oxidoreductase</keyword>
<dbReference type="Proteomes" id="UP001221142">
    <property type="component" value="Unassembled WGS sequence"/>
</dbReference>
<comment type="caution">
    <text evidence="12">The sequence shown here is derived from an EMBL/GenBank/DDBJ whole genome shotgun (WGS) entry which is preliminary data.</text>
</comment>
<dbReference type="AlphaFoldDB" id="A0AAD7BMQ7"/>
<accession>A0AAD7BMQ7</accession>
<protein>
    <submittedName>
        <fullName evidence="12">Cytochrome P450</fullName>
    </submittedName>
</protein>
<evidence type="ECO:0000256" key="3">
    <source>
        <dbReference type="ARBA" id="ARBA00010617"/>
    </source>
</evidence>
<dbReference type="CDD" id="cd11065">
    <property type="entry name" value="CYP64-like"/>
    <property type="match status" value="1"/>
</dbReference>
<evidence type="ECO:0000313" key="12">
    <source>
        <dbReference type="EMBL" id="KAJ7625703.1"/>
    </source>
</evidence>
<dbReference type="PROSITE" id="PS00086">
    <property type="entry name" value="CYTOCHROME_P450"/>
    <property type="match status" value="1"/>
</dbReference>
<dbReference type="PANTHER" id="PTHR46300">
    <property type="entry name" value="P450, PUTATIVE (EUROFUNG)-RELATED-RELATED"/>
    <property type="match status" value="1"/>
</dbReference>
<dbReference type="Pfam" id="PF00067">
    <property type="entry name" value="p450"/>
    <property type="match status" value="1"/>
</dbReference>
<feature type="binding site" description="axial binding residue" evidence="9">
    <location>
        <position position="434"/>
    </location>
    <ligand>
        <name>heme</name>
        <dbReference type="ChEBI" id="CHEBI:30413"/>
    </ligand>
    <ligandPart>
        <name>Fe</name>
        <dbReference type="ChEBI" id="CHEBI:18248"/>
    </ligandPart>
</feature>
<feature type="signal peptide" evidence="11">
    <location>
        <begin position="1"/>
        <end position="22"/>
    </location>
</feature>
<keyword evidence="4 9" id="KW-0349">Heme</keyword>
<sequence length="504" mass="56870">MSVSLFLLAALLLLVLYVRKSSKPPLPPGPRKLPLIGNWLDVPATFQWKTYARWSKKYNSDIIHLNLLGKSIVVLNSFAATDELLEKRSSIYSDREDFPMVNGLMGWDFNAASMRYGDEWRIHRRLFNQEFNVRASRKYESRELLGTRKLLQRLISHPDMFLTHFRQMMSEVILSSTYGIEALPSDDPYVELADEAMRGLAAGNVPGVWLVDIFPILKYLPSWFPGAGFKRKALEWRGWARGMMDVPFAETKRQMELGTAPPSYTVDYLRALEDSNHAFYEEYHVKATSGIMFAAGTDTIVSSLGTFVLAMLANPEAQKKAQEELDSVLSMQALPTFEDRESLPYVSALVKEVLRWENVTPFAVSHRVTVEDEYRGYRVPAGSVVIGNTWALLHDEKVYPDPHSFKPERWLLNGRLNPAVRDPEAAFGFGRRQCPGKHMATSSIWIVVASMLATFDISKAVDAEGRVVEPTYEYIPGLVTTPVPFQCAIKPRGPQAAALIQASL</sequence>
<dbReference type="InterPro" id="IPR002401">
    <property type="entry name" value="Cyt_P450_E_grp-I"/>
</dbReference>
<dbReference type="GO" id="GO:0020037">
    <property type="term" value="F:heme binding"/>
    <property type="evidence" value="ECO:0007669"/>
    <property type="project" value="InterPro"/>
</dbReference>
<comment type="cofactor">
    <cofactor evidence="1 9">
        <name>heme</name>
        <dbReference type="ChEBI" id="CHEBI:30413"/>
    </cofactor>
</comment>
<dbReference type="PRINTS" id="PR00463">
    <property type="entry name" value="EP450I"/>
</dbReference>
<evidence type="ECO:0000256" key="10">
    <source>
        <dbReference type="RuleBase" id="RU000461"/>
    </source>
</evidence>
<evidence type="ECO:0000256" key="9">
    <source>
        <dbReference type="PIRSR" id="PIRSR602401-1"/>
    </source>
</evidence>
<keyword evidence="13" id="KW-1185">Reference proteome</keyword>
<keyword evidence="8 10" id="KW-0503">Monooxygenase</keyword>
<organism evidence="12 13">
    <name type="scientific">Roridomyces roridus</name>
    <dbReference type="NCBI Taxonomy" id="1738132"/>
    <lineage>
        <taxon>Eukaryota</taxon>
        <taxon>Fungi</taxon>
        <taxon>Dikarya</taxon>
        <taxon>Basidiomycota</taxon>
        <taxon>Agaricomycotina</taxon>
        <taxon>Agaricomycetes</taxon>
        <taxon>Agaricomycetidae</taxon>
        <taxon>Agaricales</taxon>
        <taxon>Marasmiineae</taxon>
        <taxon>Mycenaceae</taxon>
        <taxon>Roridomyces</taxon>
    </lineage>
</organism>
<dbReference type="InterPro" id="IPR017972">
    <property type="entry name" value="Cyt_P450_CS"/>
</dbReference>
<comment type="similarity">
    <text evidence="3 10">Belongs to the cytochrome P450 family.</text>
</comment>
<evidence type="ECO:0000256" key="5">
    <source>
        <dbReference type="ARBA" id="ARBA00022723"/>
    </source>
</evidence>
<dbReference type="Gene3D" id="1.10.630.10">
    <property type="entry name" value="Cytochrome P450"/>
    <property type="match status" value="1"/>
</dbReference>
<dbReference type="PRINTS" id="PR00385">
    <property type="entry name" value="P450"/>
</dbReference>
<evidence type="ECO:0000256" key="11">
    <source>
        <dbReference type="SAM" id="SignalP"/>
    </source>
</evidence>
<dbReference type="InterPro" id="IPR050364">
    <property type="entry name" value="Cytochrome_P450_fung"/>
</dbReference>
<keyword evidence="5 9" id="KW-0479">Metal-binding</keyword>
<evidence type="ECO:0000256" key="1">
    <source>
        <dbReference type="ARBA" id="ARBA00001971"/>
    </source>
</evidence>
<keyword evidence="7 9" id="KW-0408">Iron</keyword>
<name>A0AAD7BMQ7_9AGAR</name>
<dbReference type="SUPFAM" id="SSF48264">
    <property type="entry name" value="Cytochrome P450"/>
    <property type="match status" value="1"/>
</dbReference>
<reference evidence="12" key="1">
    <citation type="submission" date="2023-03" db="EMBL/GenBank/DDBJ databases">
        <title>Massive genome expansion in bonnet fungi (Mycena s.s.) driven by repeated elements and novel gene families across ecological guilds.</title>
        <authorList>
            <consortium name="Lawrence Berkeley National Laboratory"/>
            <person name="Harder C.B."/>
            <person name="Miyauchi S."/>
            <person name="Viragh M."/>
            <person name="Kuo A."/>
            <person name="Thoen E."/>
            <person name="Andreopoulos B."/>
            <person name="Lu D."/>
            <person name="Skrede I."/>
            <person name="Drula E."/>
            <person name="Henrissat B."/>
            <person name="Morin E."/>
            <person name="Kohler A."/>
            <person name="Barry K."/>
            <person name="LaButti K."/>
            <person name="Morin E."/>
            <person name="Salamov A."/>
            <person name="Lipzen A."/>
            <person name="Mereny Z."/>
            <person name="Hegedus B."/>
            <person name="Baldrian P."/>
            <person name="Stursova M."/>
            <person name="Weitz H."/>
            <person name="Taylor A."/>
            <person name="Grigoriev I.V."/>
            <person name="Nagy L.G."/>
            <person name="Martin F."/>
            <person name="Kauserud H."/>
        </authorList>
    </citation>
    <scope>NUCLEOTIDE SEQUENCE</scope>
    <source>
        <strain evidence="12">9284</strain>
    </source>
</reference>
<feature type="chain" id="PRO_5042022076" evidence="11">
    <location>
        <begin position="23"/>
        <end position="504"/>
    </location>
</feature>
<dbReference type="PANTHER" id="PTHR46300:SF7">
    <property type="entry name" value="P450, PUTATIVE (EUROFUNG)-RELATED"/>
    <property type="match status" value="1"/>
</dbReference>
<evidence type="ECO:0000256" key="7">
    <source>
        <dbReference type="ARBA" id="ARBA00023004"/>
    </source>
</evidence>
<keyword evidence="11" id="KW-0732">Signal</keyword>
<proteinExistence type="inferred from homology"/>
<dbReference type="GO" id="GO:0016705">
    <property type="term" value="F:oxidoreductase activity, acting on paired donors, with incorporation or reduction of molecular oxygen"/>
    <property type="evidence" value="ECO:0007669"/>
    <property type="project" value="InterPro"/>
</dbReference>
<gene>
    <name evidence="12" type="ORF">FB45DRAFT_922088</name>
</gene>
<evidence type="ECO:0000313" key="13">
    <source>
        <dbReference type="Proteomes" id="UP001221142"/>
    </source>
</evidence>
<evidence type="ECO:0000256" key="6">
    <source>
        <dbReference type="ARBA" id="ARBA00023002"/>
    </source>
</evidence>
<dbReference type="GO" id="GO:0005506">
    <property type="term" value="F:iron ion binding"/>
    <property type="evidence" value="ECO:0007669"/>
    <property type="project" value="InterPro"/>
</dbReference>